<dbReference type="PANTHER" id="PTHR12558">
    <property type="entry name" value="CELL DIVISION CYCLE 16,23,27"/>
    <property type="match status" value="1"/>
</dbReference>
<evidence type="ECO:0000313" key="2">
    <source>
        <dbReference type="Proteomes" id="UP000076079"/>
    </source>
</evidence>
<dbReference type="Pfam" id="PF13181">
    <property type="entry name" value="TPR_8"/>
    <property type="match status" value="1"/>
</dbReference>
<name>A0A143PLN7_LUTPR</name>
<keyword evidence="2" id="KW-1185">Reference proteome</keyword>
<dbReference type="InterPro" id="IPR019734">
    <property type="entry name" value="TPR_rpt"/>
</dbReference>
<dbReference type="Proteomes" id="UP000076079">
    <property type="component" value="Chromosome"/>
</dbReference>
<accession>A0A143PLN7</accession>
<dbReference type="Gene3D" id="1.25.40.10">
    <property type="entry name" value="Tetratricopeptide repeat domain"/>
    <property type="match status" value="1"/>
</dbReference>
<dbReference type="RefSeq" id="WP_162271383.1">
    <property type="nucleotide sequence ID" value="NZ_CP015136.1"/>
</dbReference>
<reference evidence="2" key="2">
    <citation type="submission" date="2016-04" db="EMBL/GenBank/DDBJ databases">
        <title>First Complete Genome Sequence of a Subdivision 6 Acidobacterium.</title>
        <authorList>
            <person name="Huang S."/>
            <person name="Vieira S."/>
            <person name="Bunk B."/>
            <person name="Riedel T."/>
            <person name="Sproeer C."/>
            <person name="Overmann J."/>
        </authorList>
    </citation>
    <scope>NUCLEOTIDE SEQUENCE [LARGE SCALE GENOMIC DNA]</scope>
    <source>
        <strain evidence="2">DSM 100886 HEG_-6_39</strain>
    </source>
</reference>
<dbReference type="Pfam" id="PF13431">
    <property type="entry name" value="TPR_17"/>
    <property type="match status" value="1"/>
</dbReference>
<proteinExistence type="predicted"/>
<dbReference type="STRING" id="1855912.LuPra_02704"/>
<dbReference type="AlphaFoldDB" id="A0A143PLN7"/>
<dbReference type="PATRIC" id="fig|1813736.3.peg.2867"/>
<dbReference type="InterPro" id="IPR011990">
    <property type="entry name" value="TPR-like_helical_dom_sf"/>
</dbReference>
<dbReference type="PANTHER" id="PTHR12558:SF33">
    <property type="entry name" value="BLL7664 PROTEIN"/>
    <property type="match status" value="1"/>
</dbReference>
<dbReference type="EMBL" id="CP015136">
    <property type="protein sequence ID" value="AMY09487.1"/>
    <property type="molecule type" value="Genomic_DNA"/>
</dbReference>
<reference evidence="1 2" key="1">
    <citation type="journal article" date="2016" name="Genome Announc.">
        <title>First Complete Genome Sequence of a Subdivision 6 Acidobacterium Strain.</title>
        <authorList>
            <person name="Huang S."/>
            <person name="Vieira S."/>
            <person name="Bunk B."/>
            <person name="Riedel T."/>
            <person name="Sproer C."/>
            <person name="Overmann J."/>
        </authorList>
    </citation>
    <scope>NUCLEOTIDE SEQUENCE [LARGE SCALE GENOMIC DNA]</scope>
    <source>
        <strain evidence="2">DSM 100886 HEG_-6_39</strain>
    </source>
</reference>
<sequence>MRCTRDYVTSAPASPSIEGDARQAFVKGRYFWGKRTPDDLQRSVQYFRRAVEADPDYAPTWAGLAHAYLIIGIFGLQQPDDVLPDARAAASRALALDGSLAAAHTALAEIHKLYEWDWAASERSFLKAIELDPGYPVAHHWYAQLLPIQARHDEARREIETAHRCDPLSPVISAFRSYAACEARRYEVAVAAAHEALELDGYAPLTHYMLGRAYAKLGESGRAVAALETAARLAGWFPAVQAALGFVYARSGEHARAQVILRELRERQRSQYVSPVDLAQVELGLGNTDAAVRALEEAYRARAVRTVVIGDPFFSELAPDERYRRLLALLRLPLQTSAPS</sequence>
<dbReference type="SUPFAM" id="SSF48452">
    <property type="entry name" value="TPR-like"/>
    <property type="match status" value="2"/>
</dbReference>
<dbReference type="KEGG" id="abac:LuPra_02704"/>
<protein>
    <submittedName>
        <fullName evidence="1">Invasion protein regulator</fullName>
    </submittedName>
</protein>
<gene>
    <name evidence="1" type="ORF">LuPra_02704</name>
</gene>
<evidence type="ECO:0000313" key="1">
    <source>
        <dbReference type="EMBL" id="AMY09487.1"/>
    </source>
</evidence>
<organism evidence="1 2">
    <name type="scientific">Luteitalea pratensis</name>
    <dbReference type="NCBI Taxonomy" id="1855912"/>
    <lineage>
        <taxon>Bacteria</taxon>
        <taxon>Pseudomonadati</taxon>
        <taxon>Acidobacteriota</taxon>
        <taxon>Vicinamibacteria</taxon>
        <taxon>Vicinamibacterales</taxon>
        <taxon>Vicinamibacteraceae</taxon>
        <taxon>Luteitalea</taxon>
    </lineage>
</organism>